<sequence>MEIVELVERLPDDIILHIYTKCLKRYRLYNGELIKLIDFDKYKFLEKYTYRKIKAFNHYNSSNDNNNDIKYRIQYQLPNLITPTEKKNETNFL</sequence>
<proteinExistence type="predicted"/>
<evidence type="ECO:0000313" key="1">
    <source>
        <dbReference type="EMBL" id="QHT33621.1"/>
    </source>
</evidence>
<protein>
    <submittedName>
        <fullName evidence="1">Uncharacterized protein</fullName>
    </submittedName>
</protein>
<dbReference type="AlphaFoldDB" id="A0A6C0EY40"/>
<dbReference type="EMBL" id="MN738969">
    <property type="protein sequence ID" value="QHT33621.1"/>
    <property type="molecule type" value="Genomic_DNA"/>
</dbReference>
<name>A0A6C0EY40_9ZZZZ</name>
<reference evidence="1" key="1">
    <citation type="journal article" date="2020" name="Nature">
        <title>Giant virus diversity and host interactions through global metagenomics.</title>
        <authorList>
            <person name="Schulz F."/>
            <person name="Roux S."/>
            <person name="Paez-Espino D."/>
            <person name="Jungbluth S."/>
            <person name="Walsh D.A."/>
            <person name="Denef V.J."/>
            <person name="McMahon K.D."/>
            <person name="Konstantinidis K.T."/>
            <person name="Eloe-Fadrosh E.A."/>
            <person name="Kyrpides N.C."/>
            <person name="Woyke T."/>
        </authorList>
    </citation>
    <scope>NUCLEOTIDE SEQUENCE</scope>
    <source>
        <strain evidence="1">GVMAG-M-3300009161-36</strain>
    </source>
</reference>
<accession>A0A6C0EY40</accession>
<organism evidence="1">
    <name type="scientific">viral metagenome</name>
    <dbReference type="NCBI Taxonomy" id="1070528"/>
    <lineage>
        <taxon>unclassified sequences</taxon>
        <taxon>metagenomes</taxon>
        <taxon>organismal metagenomes</taxon>
    </lineage>
</organism>